<dbReference type="InterPro" id="IPR010920">
    <property type="entry name" value="LSM_dom_sf"/>
</dbReference>
<evidence type="ECO:0000256" key="8">
    <source>
        <dbReference type="ARBA" id="ARBA00023242"/>
    </source>
</evidence>
<dbReference type="GO" id="GO:0070990">
    <property type="term" value="F:snRNP binding"/>
    <property type="evidence" value="ECO:0007669"/>
    <property type="project" value="TreeGrafter"/>
</dbReference>
<dbReference type="AlphaFoldDB" id="A0AAV7KKV9"/>
<sequence length="193" mass="20592">MPSQGKSSKMLMHINYRMRVTLQDGRMFVGTFMAFDKHMNLVLGECDEFRKIKQKKKDKELREEKRTLGLVLLRGTNIVSMSVESPPVADPSKSNFGSKQGPGGPGMGFAAGRGVPMVQGQPPQGLMGPVKGVGGPAPQTMAPSVRVGAPPMQPYNLPPPRGMMPGQGPPGGPGMPPMGPPPMGMRPMMPPPH</sequence>
<dbReference type="Gene3D" id="2.30.30.100">
    <property type="match status" value="1"/>
</dbReference>
<dbReference type="SMART" id="SM00651">
    <property type="entry name" value="Sm"/>
    <property type="match status" value="1"/>
</dbReference>
<dbReference type="PROSITE" id="PS52002">
    <property type="entry name" value="SM"/>
    <property type="match status" value="1"/>
</dbReference>
<keyword evidence="14" id="KW-1185">Reference proteome</keyword>
<evidence type="ECO:0000256" key="3">
    <source>
        <dbReference type="ARBA" id="ARBA00009123"/>
    </source>
</evidence>
<keyword evidence="9" id="KW-0687">Ribonucleoprotein</keyword>
<organism evidence="13 14">
    <name type="scientific">Oopsacas minuta</name>
    <dbReference type="NCBI Taxonomy" id="111878"/>
    <lineage>
        <taxon>Eukaryota</taxon>
        <taxon>Metazoa</taxon>
        <taxon>Porifera</taxon>
        <taxon>Hexactinellida</taxon>
        <taxon>Hexasterophora</taxon>
        <taxon>Lyssacinosida</taxon>
        <taxon>Leucopsacidae</taxon>
        <taxon>Oopsacas</taxon>
    </lineage>
</organism>
<dbReference type="PANTHER" id="PTHR10701:SF0">
    <property type="entry name" value="SMALL NUCLEAR RIBONUCLEOPROTEIN-ASSOCIATED PROTEIN B"/>
    <property type="match status" value="1"/>
</dbReference>
<evidence type="ECO:0000256" key="4">
    <source>
        <dbReference type="ARBA" id="ARBA00022490"/>
    </source>
</evidence>
<gene>
    <name evidence="13" type="ORF">LOD99_13381</name>
</gene>
<dbReference type="InterPro" id="IPR001163">
    <property type="entry name" value="Sm_dom_euk/arc"/>
</dbReference>
<evidence type="ECO:0000256" key="5">
    <source>
        <dbReference type="ARBA" id="ARBA00022664"/>
    </source>
</evidence>
<dbReference type="GO" id="GO:0046540">
    <property type="term" value="C:U4/U6 x U5 tri-snRNP complex"/>
    <property type="evidence" value="ECO:0007669"/>
    <property type="project" value="TreeGrafter"/>
</dbReference>
<dbReference type="GO" id="GO:0005737">
    <property type="term" value="C:cytoplasm"/>
    <property type="evidence" value="ECO:0007669"/>
    <property type="project" value="UniProtKB-SubCell"/>
</dbReference>
<keyword evidence="4" id="KW-0963">Cytoplasm</keyword>
<dbReference type="GO" id="GO:0000398">
    <property type="term" value="P:mRNA splicing, via spliceosome"/>
    <property type="evidence" value="ECO:0007669"/>
    <property type="project" value="TreeGrafter"/>
</dbReference>
<name>A0AAV7KKV9_9METZ</name>
<dbReference type="Proteomes" id="UP001165289">
    <property type="component" value="Unassembled WGS sequence"/>
</dbReference>
<dbReference type="GO" id="GO:0005685">
    <property type="term" value="C:U1 snRNP"/>
    <property type="evidence" value="ECO:0007669"/>
    <property type="project" value="TreeGrafter"/>
</dbReference>
<evidence type="ECO:0000256" key="6">
    <source>
        <dbReference type="ARBA" id="ARBA00022884"/>
    </source>
</evidence>
<proteinExistence type="inferred from homology"/>
<evidence type="ECO:0000259" key="12">
    <source>
        <dbReference type="PROSITE" id="PS52002"/>
    </source>
</evidence>
<evidence type="ECO:0000256" key="10">
    <source>
        <dbReference type="ARBA" id="ARBA00041355"/>
    </source>
</evidence>
<evidence type="ECO:0000256" key="9">
    <source>
        <dbReference type="ARBA" id="ARBA00023274"/>
    </source>
</evidence>
<dbReference type="FunFam" id="2.30.30.100:FF:000004">
    <property type="entry name" value="Small nuclear ribonucleoprotein-associated proteins"/>
    <property type="match status" value="1"/>
</dbReference>
<dbReference type="Pfam" id="PF01423">
    <property type="entry name" value="LSM"/>
    <property type="match status" value="1"/>
</dbReference>
<dbReference type="EMBL" id="JAKMXF010000011">
    <property type="protein sequence ID" value="KAI6661508.1"/>
    <property type="molecule type" value="Genomic_DNA"/>
</dbReference>
<feature type="domain" description="Sm" evidence="12">
    <location>
        <begin position="5"/>
        <end position="87"/>
    </location>
</feature>
<dbReference type="GO" id="GO:0005682">
    <property type="term" value="C:U5 snRNP"/>
    <property type="evidence" value="ECO:0007669"/>
    <property type="project" value="TreeGrafter"/>
</dbReference>
<evidence type="ECO:0000256" key="11">
    <source>
        <dbReference type="SAM" id="MobiDB-lite"/>
    </source>
</evidence>
<dbReference type="InterPro" id="IPR047575">
    <property type="entry name" value="Sm"/>
</dbReference>
<comment type="subcellular location">
    <subcellularLocation>
        <location evidence="2">Cytoplasm</location>
    </subcellularLocation>
    <subcellularLocation>
        <location evidence="1">Nucleus</location>
    </subcellularLocation>
</comment>
<comment type="caution">
    <text evidence="13">The sequence shown here is derived from an EMBL/GenBank/DDBJ whole genome shotgun (WGS) entry which is preliminary data.</text>
</comment>
<dbReference type="PANTHER" id="PTHR10701">
    <property type="entry name" value="SMALL NUCLEAR RIBONUCLEOPROTEIN-ASSOCIATED PROTEIN B AND N"/>
    <property type="match status" value="1"/>
</dbReference>
<evidence type="ECO:0000313" key="13">
    <source>
        <dbReference type="EMBL" id="KAI6661508.1"/>
    </source>
</evidence>
<dbReference type="GO" id="GO:0005686">
    <property type="term" value="C:U2 snRNP"/>
    <property type="evidence" value="ECO:0007669"/>
    <property type="project" value="TreeGrafter"/>
</dbReference>
<dbReference type="GO" id="GO:0005687">
    <property type="term" value="C:U4 snRNP"/>
    <property type="evidence" value="ECO:0007669"/>
    <property type="project" value="TreeGrafter"/>
</dbReference>
<keyword evidence="5" id="KW-0507">mRNA processing</keyword>
<accession>A0AAV7KKV9</accession>
<evidence type="ECO:0000313" key="14">
    <source>
        <dbReference type="Proteomes" id="UP001165289"/>
    </source>
</evidence>
<keyword evidence="6" id="KW-0694">RNA-binding</keyword>
<feature type="region of interest" description="Disordered" evidence="11">
    <location>
        <begin position="83"/>
        <end position="105"/>
    </location>
</feature>
<evidence type="ECO:0000256" key="1">
    <source>
        <dbReference type="ARBA" id="ARBA00004123"/>
    </source>
</evidence>
<keyword evidence="8" id="KW-0539">Nucleus</keyword>
<dbReference type="SUPFAM" id="SSF50182">
    <property type="entry name" value="Sm-like ribonucleoproteins"/>
    <property type="match status" value="1"/>
</dbReference>
<dbReference type="InterPro" id="IPR050914">
    <property type="entry name" value="snRNP_SmB/NAA38-like"/>
</dbReference>
<feature type="region of interest" description="Disordered" evidence="11">
    <location>
        <begin position="160"/>
        <end position="193"/>
    </location>
</feature>
<dbReference type="GO" id="GO:0003723">
    <property type="term" value="F:RNA binding"/>
    <property type="evidence" value="ECO:0007669"/>
    <property type="project" value="UniProtKB-KW"/>
</dbReference>
<evidence type="ECO:0000256" key="7">
    <source>
        <dbReference type="ARBA" id="ARBA00023187"/>
    </source>
</evidence>
<dbReference type="CDD" id="cd01717">
    <property type="entry name" value="Sm_B"/>
    <property type="match status" value="1"/>
</dbReference>
<dbReference type="GO" id="GO:0071013">
    <property type="term" value="C:catalytic step 2 spliceosome"/>
    <property type="evidence" value="ECO:0007669"/>
    <property type="project" value="TreeGrafter"/>
</dbReference>
<reference evidence="13 14" key="1">
    <citation type="journal article" date="2023" name="BMC Biol.">
        <title>The compact genome of the sponge Oopsacas minuta (Hexactinellida) is lacking key metazoan core genes.</title>
        <authorList>
            <person name="Santini S."/>
            <person name="Schenkelaars Q."/>
            <person name="Jourda C."/>
            <person name="Duchesne M."/>
            <person name="Belahbib H."/>
            <person name="Rocher C."/>
            <person name="Selva M."/>
            <person name="Riesgo A."/>
            <person name="Vervoort M."/>
            <person name="Leys S.P."/>
            <person name="Kodjabachian L."/>
            <person name="Le Bivic A."/>
            <person name="Borchiellini C."/>
            <person name="Claverie J.M."/>
            <person name="Renard E."/>
        </authorList>
    </citation>
    <scope>NUCLEOTIDE SEQUENCE [LARGE SCALE GENOMIC DNA]</scope>
    <source>
        <strain evidence="13">SPO-2</strain>
    </source>
</reference>
<keyword evidence="7" id="KW-0508">mRNA splicing</keyword>
<protein>
    <recommendedName>
        <fullName evidence="10">Sm protein B</fullName>
    </recommendedName>
</protein>
<dbReference type="GO" id="GO:0071004">
    <property type="term" value="C:U2-type prespliceosome"/>
    <property type="evidence" value="ECO:0007669"/>
    <property type="project" value="TreeGrafter"/>
</dbReference>
<comment type="similarity">
    <text evidence="3">Belongs to the snRNP SmB/SmN family.</text>
</comment>
<evidence type="ECO:0000256" key="2">
    <source>
        <dbReference type="ARBA" id="ARBA00004496"/>
    </source>
</evidence>